<organism evidence="1 2">
    <name type="scientific">Amycolatopsis rhizosphaerae</name>
    <dbReference type="NCBI Taxonomy" id="2053003"/>
    <lineage>
        <taxon>Bacteria</taxon>
        <taxon>Bacillati</taxon>
        <taxon>Actinomycetota</taxon>
        <taxon>Actinomycetes</taxon>
        <taxon>Pseudonocardiales</taxon>
        <taxon>Pseudonocardiaceae</taxon>
        <taxon>Amycolatopsis</taxon>
    </lineage>
</organism>
<dbReference type="RefSeq" id="WP_144588061.1">
    <property type="nucleotide sequence ID" value="NZ_VJWX01000109.1"/>
</dbReference>
<keyword evidence="2" id="KW-1185">Reference proteome</keyword>
<dbReference type="Proteomes" id="UP000320011">
    <property type="component" value="Unassembled WGS sequence"/>
</dbReference>
<comment type="caution">
    <text evidence="1">The sequence shown here is derived from an EMBL/GenBank/DDBJ whole genome shotgun (WGS) entry which is preliminary data.</text>
</comment>
<gene>
    <name evidence="1" type="ORF">FNH05_13635</name>
</gene>
<sequence length="81" mass="8555">MGVAMGLADAVERVQQRQSPQLGQHELGTFGEFGPLGDRVAEQPGQQGVQLVAETPLAGRDGVRDTFRASPLLIPDKGTLS</sequence>
<evidence type="ECO:0000313" key="2">
    <source>
        <dbReference type="Proteomes" id="UP000320011"/>
    </source>
</evidence>
<evidence type="ECO:0000313" key="1">
    <source>
        <dbReference type="EMBL" id="TVT52062.1"/>
    </source>
</evidence>
<name>A0A558CTP0_9PSEU</name>
<dbReference type="AlphaFoldDB" id="A0A558CTP0"/>
<accession>A0A558CTP0</accession>
<reference evidence="1 2" key="2">
    <citation type="submission" date="2019-08" db="EMBL/GenBank/DDBJ databases">
        <title>Amycolatopsis acidicola sp. nov., isolated from peat swamp forest soil.</title>
        <authorList>
            <person name="Srisuk N."/>
        </authorList>
    </citation>
    <scope>NUCLEOTIDE SEQUENCE [LARGE SCALE GENOMIC DNA]</scope>
    <source>
        <strain evidence="1 2">TBRC 6029</strain>
    </source>
</reference>
<proteinExistence type="predicted"/>
<protein>
    <submittedName>
        <fullName evidence="1">Uncharacterized protein</fullName>
    </submittedName>
</protein>
<dbReference type="EMBL" id="VJWX01000109">
    <property type="protein sequence ID" value="TVT52062.1"/>
    <property type="molecule type" value="Genomic_DNA"/>
</dbReference>
<reference evidence="1 2" key="1">
    <citation type="submission" date="2019-07" db="EMBL/GenBank/DDBJ databases">
        <authorList>
            <person name="Duangmal K."/>
            <person name="Teo W.F.A."/>
        </authorList>
    </citation>
    <scope>NUCLEOTIDE SEQUENCE [LARGE SCALE GENOMIC DNA]</scope>
    <source>
        <strain evidence="1 2">TBRC 6029</strain>
    </source>
</reference>